<dbReference type="Pfam" id="PF00437">
    <property type="entry name" value="T2SSE"/>
    <property type="match status" value="1"/>
</dbReference>
<dbReference type="PANTHER" id="PTHR30258">
    <property type="entry name" value="TYPE II SECRETION SYSTEM PROTEIN GSPE-RELATED"/>
    <property type="match status" value="1"/>
</dbReference>
<dbReference type="PANTHER" id="PTHR30258:SF1">
    <property type="entry name" value="PROTEIN TRANSPORT PROTEIN HOFB HOMOLOG"/>
    <property type="match status" value="1"/>
</dbReference>
<keyword evidence="2" id="KW-0067">ATP-binding</keyword>
<protein>
    <submittedName>
        <fullName evidence="4">GspE/PulE family protein</fullName>
    </submittedName>
</protein>
<feature type="domain" description="Bacterial type II secretion system protein E" evidence="3">
    <location>
        <begin position="321"/>
        <end position="335"/>
    </location>
</feature>
<dbReference type="Proteomes" id="UP000683557">
    <property type="component" value="Chromosome"/>
</dbReference>
<evidence type="ECO:0000256" key="2">
    <source>
        <dbReference type="ARBA" id="ARBA00022840"/>
    </source>
</evidence>
<dbReference type="InterPro" id="IPR007831">
    <property type="entry name" value="T2SS_GspE_N"/>
</dbReference>
<organism evidence="4 5">
    <name type="scientific">Geomonas oryzisoli</name>
    <dbReference type="NCBI Taxonomy" id="2847992"/>
    <lineage>
        <taxon>Bacteria</taxon>
        <taxon>Pseudomonadati</taxon>
        <taxon>Thermodesulfobacteriota</taxon>
        <taxon>Desulfuromonadia</taxon>
        <taxon>Geobacterales</taxon>
        <taxon>Geobacteraceae</taxon>
        <taxon>Geomonas</taxon>
    </lineage>
</organism>
<dbReference type="Pfam" id="PF05157">
    <property type="entry name" value="MshEN"/>
    <property type="match status" value="1"/>
</dbReference>
<dbReference type="EMBL" id="CP076723">
    <property type="protein sequence ID" value="QWV95124.1"/>
    <property type="molecule type" value="Genomic_DNA"/>
</dbReference>
<name>A0ABX8JEQ0_9BACT</name>
<dbReference type="CDD" id="cd01129">
    <property type="entry name" value="PulE-GspE-like"/>
    <property type="match status" value="1"/>
</dbReference>
<dbReference type="PROSITE" id="PS00662">
    <property type="entry name" value="T2SP_E"/>
    <property type="match status" value="1"/>
</dbReference>
<proteinExistence type="predicted"/>
<keyword evidence="1" id="KW-0547">Nucleotide-binding</keyword>
<keyword evidence="5" id="KW-1185">Reference proteome</keyword>
<dbReference type="InterPro" id="IPR001482">
    <property type="entry name" value="T2SS/T4SS_dom"/>
</dbReference>
<evidence type="ECO:0000256" key="1">
    <source>
        <dbReference type="ARBA" id="ARBA00022741"/>
    </source>
</evidence>
<evidence type="ECO:0000259" key="3">
    <source>
        <dbReference type="PROSITE" id="PS00662"/>
    </source>
</evidence>
<sequence length="516" mass="56712">MSNNAVEVFTELCQFTVDPASVQLLPQKYCLGNLIVILGKVNPAADSSITVGCLDPKNVVLLTEVSALLQRKVKPVQLNDHEIVKAINTGHGLVQNDPSERLILRPVNELSFSPDLSPVQLLNEILGKALDHGATDIHFETYEDDVDVRIRVDGMLKGLSTAVDNDNIATITSRIKILAGCDIAERRRAQDGRIIAVYETDGKRRNIDFRVSVVPGPFGEDVVMRVLDSSNAMIGLDKLGFHKDVMTQFEQIAANPEGLILVTGPTGSGKTTTLYSALQRINTPENKILTVEDPIEYTFDKINQKQITPSMDFADYARSFMRHNPDVILIGEIRDEETAGAAMRAAQTGHLVLSTLHTNDAVRTVSRLFTLGIDAGVVSGSLLGAISQRLVRKLCEHCKIPTAPTEQQHQLFNLPPEDGRYHTASGCEACGYSGFKGRTGIYELFIPDDEIADMIASEQSIHIIRRRAIEKGMRSLLDDALDKARQGIIPLSEILRAVPYRIITAERELNRASGLT</sequence>
<accession>A0ABX8JEQ0</accession>
<dbReference type="RefSeq" id="WP_216801825.1">
    <property type="nucleotide sequence ID" value="NZ_CP076723.1"/>
</dbReference>
<evidence type="ECO:0000313" key="4">
    <source>
        <dbReference type="EMBL" id="QWV95124.1"/>
    </source>
</evidence>
<gene>
    <name evidence="4" type="ORF">KP004_08085</name>
</gene>
<evidence type="ECO:0000313" key="5">
    <source>
        <dbReference type="Proteomes" id="UP000683557"/>
    </source>
</evidence>
<reference evidence="4 5" key="1">
    <citation type="submission" date="2021-06" db="EMBL/GenBank/DDBJ databases">
        <title>Gemonas diversity in paddy soil.</title>
        <authorList>
            <person name="Liu G."/>
        </authorList>
    </citation>
    <scope>NUCLEOTIDE SEQUENCE [LARGE SCALE GENOMIC DNA]</scope>
    <source>
        <strain evidence="4 5">RG10</strain>
    </source>
</reference>